<feature type="compositionally biased region" description="Polar residues" evidence="1">
    <location>
        <begin position="144"/>
        <end position="174"/>
    </location>
</feature>
<gene>
    <name evidence="2" type="ORF">FE257_008866</name>
</gene>
<feature type="compositionally biased region" description="Basic and acidic residues" evidence="1">
    <location>
        <begin position="45"/>
        <end position="56"/>
    </location>
</feature>
<evidence type="ECO:0000313" key="2">
    <source>
        <dbReference type="EMBL" id="KAF9888293.1"/>
    </source>
</evidence>
<reference evidence="2" key="2">
    <citation type="submission" date="2020-02" db="EMBL/GenBank/DDBJ databases">
        <authorList>
            <person name="Gilchrist C.L.M."/>
            <person name="Chooi Y.-H."/>
        </authorList>
    </citation>
    <scope>NUCLEOTIDE SEQUENCE</scope>
    <source>
        <strain evidence="2">MST-FP2251</strain>
    </source>
</reference>
<comment type="caution">
    <text evidence="2">The sequence shown here is derived from an EMBL/GenBank/DDBJ whole genome shotgun (WGS) entry which is preliminary data.</text>
</comment>
<evidence type="ECO:0000313" key="3">
    <source>
        <dbReference type="Proteomes" id="UP001194746"/>
    </source>
</evidence>
<name>A0AAD4CL86_ASPNN</name>
<dbReference type="Proteomes" id="UP001194746">
    <property type="component" value="Unassembled WGS sequence"/>
</dbReference>
<feature type="compositionally biased region" description="Basic and acidic residues" evidence="1">
    <location>
        <begin position="187"/>
        <end position="197"/>
    </location>
</feature>
<evidence type="ECO:0000256" key="1">
    <source>
        <dbReference type="SAM" id="MobiDB-lite"/>
    </source>
</evidence>
<accession>A0AAD4CL86</accession>
<protein>
    <submittedName>
        <fullName evidence="2">Uncharacterized protein</fullName>
    </submittedName>
</protein>
<keyword evidence="3" id="KW-1185">Reference proteome</keyword>
<feature type="compositionally biased region" description="Low complexity" evidence="1">
    <location>
        <begin position="21"/>
        <end position="31"/>
    </location>
</feature>
<proteinExistence type="predicted"/>
<dbReference type="AlphaFoldDB" id="A0AAD4CL86"/>
<organism evidence="2 3">
    <name type="scientific">Aspergillus nanangensis</name>
    <dbReference type="NCBI Taxonomy" id="2582783"/>
    <lineage>
        <taxon>Eukaryota</taxon>
        <taxon>Fungi</taxon>
        <taxon>Dikarya</taxon>
        <taxon>Ascomycota</taxon>
        <taxon>Pezizomycotina</taxon>
        <taxon>Eurotiomycetes</taxon>
        <taxon>Eurotiomycetidae</taxon>
        <taxon>Eurotiales</taxon>
        <taxon>Aspergillaceae</taxon>
        <taxon>Aspergillus</taxon>
        <taxon>Aspergillus subgen. Circumdati</taxon>
    </lineage>
</organism>
<dbReference type="PANTHER" id="PTHR39606:SF1">
    <property type="entry name" value="CELL SURFACE PROTEIN"/>
    <property type="match status" value="1"/>
</dbReference>
<feature type="compositionally biased region" description="Polar residues" evidence="1">
    <location>
        <begin position="99"/>
        <end position="121"/>
    </location>
</feature>
<reference evidence="2" key="1">
    <citation type="journal article" date="2019" name="Beilstein J. Org. Chem.">
        <title>Nanangenines: drimane sesquiterpenoids as the dominant metabolite cohort of a novel Australian fungus, Aspergillus nanangensis.</title>
        <authorList>
            <person name="Lacey H.J."/>
            <person name="Gilchrist C.L.M."/>
            <person name="Crombie A."/>
            <person name="Kalaitzis J.A."/>
            <person name="Vuong D."/>
            <person name="Rutledge P.J."/>
            <person name="Turner P."/>
            <person name="Pitt J.I."/>
            <person name="Lacey E."/>
            <person name="Chooi Y.H."/>
            <person name="Piggott A.M."/>
        </authorList>
    </citation>
    <scope>NUCLEOTIDE SEQUENCE</scope>
    <source>
        <strain evidence="2">MST-FP2251</strain>
    </source>
</reference>
<feature type="compositionally biased region" description="Basic and acidic residues" evidence="1">
    <location>
        <begin position="124"/>
        <end position="133"/>
    </location>
</feature>
<dbReference type="EMBL" id="VCAU01000049">
    <property type="protein sequence ID" value="KAF9888293.1"/>
    <property type="molecule type" value="Genomic_DNA"/>
</dbReference>
<sequence>MTNVINKVKEAVKHHGDHSSHNPNTSNSTQSYNHGPHDSNIANKTDPRVDSDRDNRAAYQSTATGANVAEPSTGPDANTHSAATGHAPSSIDPRHGNVANETQSGVSNDFGNESNIPSNFGQGRFDKDVHKDSIGGFGVIEGVSGSSGPTTSKRFDQAQQTDSAGAGSSYNNRMTAGPHDSNVANKMDPRVDSDLDGSRSVGSQHQRV</sequence>
<feature type="region of interest" description="Disordered" evidence="1">
    <location>
        <begin position="12"/>
        <end position="208"/>
    </location>
</feature>
<dbReference type="PANTHER" id="PTHR39606">
    <property type="entry name" value="SURFACE PROTEIN, PUTATIVE-RELATED"/>
    <property type="match status" value="1"/>
</dbReference>